<dbReference type="InterPro" id="IPR000157">
    <property type="entry name" value="TIR_dom"/>
</dbReference>
<reference evidence="2" key="1">
    <citation type="submission" date="2021-03" db="EMBL/GenBank/DDBJ databases">
        <title>Human Oral Microbial Genomes.</title>
        <authorList>
            <person name="Johnston C.D."/>
            <person name="Chen T."/>
            <person name="Dewhirst F.E."/>
        </authorList>
    </citation>
    <scope>NUCLEOTIDE SEQUENCE</scope>
    <source>
        <strain evidence="2">F0714</strain>
    </source>
</reference>
<dbReference type="Gene3D" id="3.40.50.10140">
    <property type="entry name" value="Toll/interleukin-1 receptor homology (TIR) domain"/>
    <property type="match status" value="1"/>
</dbReference>
<dbReference type="Proteomes" id="UP000677180">
    <property type="component" value="Chromosome"/>
</dbReference>
<evidence type="ECO:0000313" key="3">
    <source>
        <dbReference type="Proteomes" id="UP000677180"/>
    </source>
</evidence>
<dbReference type="Pfam" id="PF13676">
    <property type="entry name" value="TIR_2"/>
    <property type="match status" value="1"/>
</dbReference>
<evidence type="ECO:0000259" key="1">
    <source>
        <dbReference type="Pfam" id="PF13676"/>
    </source>
</evidence>
<feature type="domain" description="TIR" evidence="1">
    <location>
        <begin position="13"/>
        <end position="104"/>
    </location>
</feature>
<dbReference type="EMBL" id="CP072385">
    <property type="protein sequence ID" value="QUC11743.1"/>
    <property type="molecule type" value="Genomic_DNA"/>
</dbReference>
<organism evidence="2 3">
    <name type="scientific">Arachnia propionica</name>
    <dbReference type="NCBI Taxonomy" id="1750"/>
    <lineage>
        <taxon>Bacteria</taxon>
        <taxon>Bacillati</taxon>
        <taxon>Actinomycetota</taxon>
        <taxon>Actinomycetes</taxon>
        <taxon>Propionibacteriales</taxon>
        <taxon>Propionibacteriaceae</taxon>
        <taxon>Arachnia</taxon>
    </lineage>
</organism>
<proteinExistence type="predicted"/>
<name>A0AB37HY00_9ACTN</name>
<sequence length="121" mass="14381">MEQLVEALRREARQVLDDGFEVFFDRHDLRTREEWRTQLAWAVREAEVLMACVSKPYFESDFCLWEFQEYEVKPTGPDTGEGLVPVLLEDTSEQDQPDQEHRDWHARVTEMQGQDLRCVHP</sequence>
<dbReference type="GeneID" id="64407885"/>
<accession>A0AB37HY00</accession>
<gene>
    <name evidence="2" type="ORF">J5A53_03330</name>
</gene>
<dbReference type="GO" id="GO:0007165">
    <property type="term" value="P:signal transduction"/>
    <property type="evidence" value="ECO:0007669"/>
    <property type="project" value="InterPro"/>
</dbReference>
<protein>
    <submittedName>
        <fullName evidence="2">Toll/interleukin-1 receptor domain-containing protein</fullName>
    </submittedName>
</protein>
<dbReference type="SUPFAM" id="SSF52200">
    <property type="entry name" value="Toll/Interleukin receptor TIR domain"/>
    <property type="match status" value="1"/>
</dbReference>
<keyword evidence="2" id="KW-0675">Receptor</keyword>
<dbReference type="AlphaFoldDB" id="A0AB37HY00"/>
<evidence type="ECO:0000313" key="2">
    <source>
        <dbReference type="EMBL" id="QUC11743.1"/>
    </source>
</evidence>
<dbReference type="RefSeq" id="WP_041696675.1">
    <property type="nucleotide sequence ID" value="NZ_CAJZDL010000050.1"/>
</dbReference>
<dbReference type="InterPro" id="IPR035897">
    <property type="entry name" value="Toll_tir_struct_dom_sf"/>
</dbReference>